<sequence>MEEIMKILQSIQVDLAQQKKDMKSMEERIKESINKNLDEKFNHMEAKTIMLENKIEDQQKSIDFLDKQIRKKNLILFGVDEAESNYEGLLNLILDIINMKMGISCHRWEIETVYRLGKATGKLRPVVVTLTTAERKLELLRKKNSLENTGVYIKEDYPPAVLQKRKDLQHELKRELESGRKVALRYDRIVYLDSKKPAGRTGGKGSNKRYLSESPEVTQSKEVSTEERIKQLPKKNKSQNITSFLRPSQLNPVDRASTRESAKYWESKFTESLSTTVNIQQQYNKLEGVLKLLLNELPRSKEEEKVFINQETNDLLEKRRLLYKRKRTKEIQLEITKISKLINRNISNEKKGKRQEILEKFISKTGALRKAYKELSEKSKWATNMKNKRGKMLSRRPDIIKEATNFYKELYKKETSSGLRNFELDRDSTSADTGFQAILKSEIRHAIRTQKNNKAPGSNEKTKNNT</sequence>
<gene>
    <name evidence="3" type="ORF">OBRU01_01081</name>
</gene>
<evidence type="ECO:0000256" key="2">
    <source>
        <dbReference type="SAM" id="MobiDB-lite"/>
    </source>
</evidence>
<evidence type="ECO:0000313" key="3">
    <source>
        <dbReference type="EMBL" id="KOB79001.1"/>
    </source>
</evidence>
<comment type="caution">
    <text evidence="3">The sequence shown here is derived from an EMBL/GenBank/DDBJ whole genome shotgun (WGS) entry which is preliminary data.</text>
</comment>
<protein>
    <submittedName>
        <fullName evidence="3">Endonuclease-reverse transcriptase</fullName>
    </submittedName>
</protein>
<evidence type="ECO:0000313" key="4">
    <source>
        <dbReference type="Proteomes" id="UP000037510"/>
    </source>
</evidence>
<reference evidence="3 4" key="1">
    <citation type="journal article" date="2015" name="Genome Biol. Evol.">
        <title>The genome of winter moth (Operophtera brumata) provides a genomic perspective on sexual dimorphism and phenology.</title>
        <authorList>
            <person name="Derks M.F."/>
            <person name="Smit S."/>
            <person name="Salis L."/>
            <person name="Schijlen E."/>
            <person name="Bossers A."/>
            <person name="Mateman C."/>
            <person name="Pijl A.S."/>
            <person name="de Ridder D."/>
            <person name="Groenen M.A."/>
            <person name="Visser M.E."/>
            <person name="Megens H.J."/>
        </authorList>
    </citation>
    <scope>NUCLEOTIDE SEQUENCE [LARGE SCALE GENOMIC DNA]</scope>
    <source>
        <strain evidence="3">WM2013NL</strain>
        <tissue evidence="3">Head and thorax</tissue>
    </source>
</reference>
<feature type="region of interest" description="Disordered" evidence="2">
    <location>
        <begin position="196"/>
        <end position="256"/>
    </location>
</feature>
<keyword evidence="3" id="KW-0540">Nuclease</keyword>
<feature type="coiled-coil region" evidence="1">
    <location>
        <begin position="8"/>
        <end position="35"/>
    </location>
</feature>
<dbReference type="EMBL" id="JTDY01000076">
    <property type="protein sequence ID" value="KOB79001.1"/>
    <property type="molecule type" value="Genomic_DNA"/>
</dbReference>
<keyword evidence="3" id="KW-0695">RNA-directed DNA polymerase</keyword>
<keyword evidence="3" id="KW-0255">Endonuclease</keyword>
<organism evidence="3 4">
    <name type="scientific">Operophtera brumata</name>
    <name type="common">Winter moth</name>
    <name type="synonym">Phalaena brumata</name>
    <dbReference type="NCBI Taxonomy" id="104452"/>
    <lineage>
        <taxon>Eukaryota</taxon>
        <taxon>Metazoa</taxon>
        <taxon>Ecdysozoa</taxon>
        <taxon>Arthropoda</taxon>
        <taxon>Hexapoda</taxon>
        <taxon>Insecta</taxon>
        <taxon>Pterygota</taxon>
        <taxon>Neoptera</taxon>
        <taxon>Endopterygota</taxon>
        <taxon>Lepidoptera</taxon>
        <taxon>Glossata</taxon>
        <taxon>Ditrysia</taxon>
        <taxon>Geometroidea</taxon>
        <taxon>Geometridae</taxon>
        <taxon>Larentiinae</taxon>
        <taxon>Operophtera</taxon>
    </lineage>
</organism>
<dbReference type="AlphaFoldDB" id="A0A0L7LUV7"/>
<name>A0A0L7LUV7_OPEBR</name>
<keyword evidence="4" id="KW-1185">Reference proteome</keyword>
<keyword evidence="3" id="KW-0378">Hydrolase</keyword>
<evidence type="ECO:0000256" key="1">
    <source>
        <dbReference type="SAM" id="Coils"/>
    </source>
</evidence>
<proteinExistence type="predicted"/>
<feature type="region of interest" description="Disordered" evidence="2">
    <location>
        <begin position="445"/>
        <end position="466"/>
    </location>
</feature>
<feature type="compositionally biased region" description="Polar residues" evidence="2">
    <location>
        <begin position="238"/>
        <end position="251"/>
    </location>
</feature>
<accession>A0A0L7LUV7</accession>
<dbReference type="GO" id="GO:0003964">
    <property type="term" value="F:RNA-directed DNA polymerase activity"/>
    <property type="evidence" value="ECO:0007669"/>
    <property type="project" value="UniProtKB-KW"/>
</dbReference>
<dbReference type="Proteomes" id="UP000037510">
    <property type="component" value="Unassembled WGS sequence"/>
</dbReference>
<keyword evidence="3" id="KW-0548">Nucleotidyltransferase</keyword>
<keyword evidence="3" id="KW-0808">Transferase</keyword>
<dbReference type="GO" id="GO:0004519">
    <property type="term" value="F:endonuclease activity"/>
    <property type="evidence" value="ECO:0007669"/>
    <property type="project" value="UniProtKB-KW"/>
</dbReference>
<keyword evidence="1" id="KW-0175">Coiled coil</keyword>